<proteinExistence type="predicted"/>
<dbReference type="PROSITE" id="PS50987">
    <property type="entry name" value="HTH_ARSR_2"/>
    <property type="match status" value="1"/>
</dbReference>
<dbReference type="PANTHER" id="PTHR33154">
    <property type="entry name" value="TRANSCRIPTIONAL REGULATOR, ARSR FAMILY"/>
    <property type="match status" value="1"/>
</dbReference>
<accession>A0ABV4CN34</accession>
<evidence type="ECO:0000313" key="6">
    <source>
        <dbReference type="Proteomes" id="UP001564626"/>
    </source>
</evidence>
<dbReference type="InterPro" id="IPR036390">
    <property type="entry name" value="WH_DNA-bd_sf"/>
</dbReference>
<name>A0ABV4CN34_9PSEU</name>
<reference evidence="5 6" key="1">
    <citation type="submission" date="2024-08" db="EMBL/GenBank/DDBJ databases">
        <title>Genome mining of Saccharopolyspora cebuensis PGLac3 from Nigerian medicinal plant.</title>
        <authorList>
            <person name="Ezeobiora C.E."/>
            <person name="Igbokwe N.H."/>
            <person name="Amin D.H."/>
            <person name="Mendie U.E."/>
        </authorList>
    </citation>
    <scope>NUCLEOTIDE SEQUENCE [LARGE SCALE GENOMIC DNA]</scope>
    <source>
        <strain evidence="5 6">PGLac3</strain>
    </source>
</reference>
<dbReference type="InterPro" id="IPR001845">
    <property type="entry name" value="HTH_ArsR_DNA-bd_dom"/>
</dbReference>
<dbReference type="InterPro" id="IPR036388">
    <property type="entry name" value="WH-like_DNA-bd_sf"/>
</dbReference>
<feature type="domain" description="HTH arsR-type" evidence="4">
    <location>
        <begin position="15"/>
        <end position="109"/>
    </location>
</feature>
<evidence type="ECO:0000313" key="5">
    <source>
        <dbReference type="EMBL" id="MEY8042486.1"/>
    </source>
</evidence>
<dbReference type="RefSeq" id="WP_186361397.1">
    <property type="nucleotide sequence ID" value="NZ_BAABII010000023.1"/>
</dbReference>
<comment type="caution">
    <text evidence="5">The sequence shown here is derived from an EMBL/GenBank/DDBJ whole genome shotgun (WGS) entry which is preliminary data.</text>
</comment>
<dbReference type="Proteomes" id="UP001564626">
    <property type="component" value="Unassembled WGS sequence"/>
</dbReference>
<dbReference type="EMBL" id="JBGEHV010000058">
    <property type="protein sequence ID" value="MEY8042486.1"/>
    <property type="molecule type" value="Genomic_DNA"/>
</dbReference>
<keyword evidence="2" id="KW-0238">DNA-binding</keyword>
<dbReference type="CDD" id="cd00090">
    <property type="entry name" value="HTH_ARSR"/>
    <property type="match status" value="1"/>
</dbReference>
<evidence type="ECO:0000259" key="4">
    <source>
        <dbReference type="PROSITE" id="PS50987"/>
    </source>
</evidence>
<protein>
    <submittedName>
        <fullName evidence="5">ArsR/SmtB family transcription factor</fullName>
    </submittedName>
</protein>
<dbReference type="PANTHER" id="PTHR33154:SF36">
    <property type="entry name" value="TRANSCRIPTIONAL REGULATOR"/>
    <property type="match status" value="1"/>
</dbReference>
<organism evidence="5 6">
    <name type="scientific">Saccharopolyspora cebuensis</name>
    <dbReference type="NCBI Taxonomy" id="418759"/>
    <lineage>
        <taxon>Bacteria</taxon>
        <taxon>Bacillati</taxon>
        <taxon>Actinomycetota</taxon>
        <taxon>Actinomycetes</taxon>
        <taxon>Pseudonocardiales</taxon>
        <taxon>Pseudonocardiaceae</taxon>
        <taxon>Saccharopolyspora</taxon>
    </lineage>
</organism>
<dbReference type="SMART" id="SM00418">
    <property type="entry name" value="HTH_ARSR"/>
    <property type="match status" value="1"/>
</dbReference>
<sequence>MSEAADSARSGGLLGDGGEVGTVAKFFRALGDPSRLRLLEFLLDRERSVSDCVSHIGLSQGRTSTHLTCLADCGYVHARREGRWCYYRVADPRVAELVMLARALAADNCAALAACERIDATSTAKAQTSTRGA</sequence>
<evidence type="ECO:0000256" key="1">
    <source>
        <dbReference type="ARBA" id="ARBA00023015"/>
    </source>
</evidence>
<dbReference type="PRINTS" id="PR00778">
    <property type="entry name" value="HTHARSR"/>
</dbReference>
<keyword evidence="6" id="KW-1185">Reference proteome</keyword>
<dbReference type="NCBIfam" id="NF033788">
    <property type="entry name" value="HTH_metalloreg"/>
    <property type="match status" value="1"/>
</dbReference>
<dbReference type="InterPro" id="IPR051081">
    <property type="entry name" value="HTH_MetalResp_TranReg"/>
</dbReference>
<evidence type="ECO:0000256" key="2">
    <source>
        <dbReference type="ARBA" id="ARBA00023125"/>
    </source>
</evidence>
<evidence type="ECO:0000256" key="3">
    <source>
        <dbReference type="ARBA" id="ARBA00023163"/>
    </source>
</evidence>
<keyword evidence="3" id="KW-0804">Transcription</keyword>
<dbReference type="InterPro" id="IPR011991">
    <property type="entry name" value="ArsR-like_HTH"/>
</dbReference>
<dbReference type="Pfam" id="PF01022">
    <property type="entry name" value="HTH_5"/>
    <property type="match status" value="1"/>
</dbReference>
<keyword evidence="1" id="KW-0805">Transcription regulation</keyword>
<gene>
    <name evidence="5" type="ORF">AB8O55_24035</name>
</gene>
<dbReference type="Gene3D" id="1.10.10.10">
    <property type="entry name" value="Winged helix-like DNA-binding domain superfamily/Winged helix DNA-binding domain"/>
    <property type="match status" value="1"/>
</dbReference>
<dbReference type="SUPFAM" id="SSF46785">
    <property type="entry name" value="Winged helix' DNA-binding domain"/>
    <property type="match status" value="1"/>
</dbReference>